<dbReference type="Pfam" id="PF01584">
    <property type="entry name" value="CheW"/>
    <property type="match status" value="1"/>
</dbReference>
<sequence length="151" mass="17050">MSKERKIVVFNIDGEEFAAEISQVERILGYMEPVKIPEAPVFIKGVIKYEGSIIPVIDIKKRFNLNSTEIKSEQKIIVVKNEDKKAGLIVDNVSEVTDIAEDNIEDAPEIVKGVSNKYISSIIKINERIIILINTENILSRDEMMSLNSIM</sequence>
<proteinExistence type="predicted"/>
<dbReference type="RefSeq" id="WP_078696188.1">
    <property type="nucleotide sequence ID" value="NZ_FUYH01000007.1"/>
</dbReference>
<dbReference type="GO" id="GO:0005829">
    <property type="term" value="C:cytosol"/>
    <property type="evidence" value="ECO:0007669"/>
    <property type="project" value="TreeGrafter"/>
</dbReference>
<dbReference type="PROSITE" id="PS50851">
    <property type="entry name" value="CHEW"/>
    <property type="match status" value="1"/>
</dbReference>
<dbReference type="Proteomes" id="UP000190105">
    <property type="component" value="Unassembled WGS sequence"/>
</dbReference>
<dbReference type="SUPFAM" id="SSF50341">
    <property type="entry name" value="CheW-like"/>
    <property type="match status" value="1"/>
</dbReference>
<dbReference type="InterPro" id="IPR002545">
    <property type="entry name" value="CheW-lke_dom"/>
</dbReference>
<accession>A0A1T4XAF7</accession>
<evidence type="ECO:0000313" key="3">
    <source>
        <dbReference type="Proteomes" id="UP000190105"/>
    </source>
</evidence>
<dbReference type="Gene3D" id="2.30.30.40">
    <property type="entry name" value="SH3 Domains"/>
    <property type="match status" value="1"/>
</dbReference>
<evidence type="ECO:0000259" key="1">
    <source>
        <dbReference type="PROSITE" id="PS50851"/>
    </source>
</evidence>
<dbReference type="STRING" id="1147123.SAMN05443428_10737"/>
<dbReference type="AlphaFoldDB" id="A0A1T4XAF7"/>
<gene>
    <name evidence="2" type="ORF">SAMN05443428_10737</name>
</gene>
<dbReference type="InterPro" id="IPR039315">
    <property type="entry name" value="CheW"/>
</dbReference>
<evidence type="ECO:0000313" key="2">
    <source>
        <dbReference type="EMBL" id="SKA86095.1"/>
    </source>
</evidence>
<dbReference type="InterPro" id="IPR036061">
    <property type="entry name" value="CheW-like_dom_sf"/>
</dbReference>
<name>A0A1T4XAF7_9CLOT</name>
<dbReference type="SMART" id="SM00260">
    <property type="entry name" value="CheW"/>
    <property type="match status" value="1"/>
</dbReference>
<keyword evidence="3" id="KW-1185">Reference proteome</keyword>
<dbReference type="EMBL" id="FUYH01000007">
    <property type="protein sequence ID" value="SKA86095.1"/>
    <property type="molecule type" value="Genomic_DNA"/>
</dbReference>
<feature type="domain" description="CheW-like" evidence="1">
    <location>
        <begin position="4"/>
        <end position="144"/>
    </location>
</feature>
<dbReference type="PANTHER" id="PTHR22617">
    <property type="entry name" value="CHEMOTAXIS SENSOR HISTIDINE KINASE-RELATED"/>
    <property type="match status" value="1"/>
</dbReference>
<dbReference type="GO" id="GO:0007165">
    <property type="term" value="P:signal transduction"/>
    <property type="evidence" value="ECO:0007669"/>
    <property type="project" value="InterPro"/>
</dbReference>
<dbReference type="Gene3D" id="2.40.50.180">
    <property type="entry name" value="CheA-289, Domain 4"/>
    <property type="match status" value="1"/>
</dbReference>
<protein>
    <submittedName>
        <fullName evidence="2">Purine-binding chemotaxis protein CheW</fullName>
    </submittedName>
</protein>
<dbReference type="PANTHER" id="PTHR22617:SF23">
    <property type="entry name" value="CHEMOTAXIS PROTEIN CHEW"/>
    <property type="match status" value="1"/>
</dbReference>
<reference evidence="3" key="1">
    <citation type="submission" date="2017-02" db="EMBL/GenBank/DDBJ databases">
        <authorList>
            <person name="Varghese N."/>
            <person name="Submissions S."/>
        </authorList>
    </citation>
    <scope>NUCLEOTIDE SEQUENCE [LARGE SCALE GENOMIC DNA]</scope>
    <source>
        <strain evidence="3">USBA 833</strain>
    </source>
</reference>
<dbReference type="GO" id="GO:0006935">
    <property type="term" value="P:chemotaxis"/>
    <property type="evidence" value="ECO:0007669"/>
    <property type="project" value="InterPro"/>
</dbReference>
<organism evidence="2 3">
    <name type="scientific">Caloramator quimbayensis</name>
    <dbReference type="NCBI Taxonomy" id="1147123"/>
    <lineage>
        <taxon>Bacteria</taxon>
        <taxon>Bacillati</taxon>
        <taxon>Bacillota</taxon>
        <taxon>Clostridia</taxon>
        <taxon>Eubacteriales</taxon>
        <taxon>Clostridiaceae</taxon>
        <taxon>Caloramator</taxon>
    </lineage>
</organism>